<comment type="catalytic activity">
    <reaction evidence="7">
        <text>adenosine(1518)/adenosine(1519) in 16S rRNA + 4 S-adenosyl-L-methionine = N(6)-dimethyladenosine(1518)/N(6)-dimethyladenosine(1519) in 16S rRNA + 4 S-adenosyl-L-homocysteine + 4 H(+)</text>
        <dbReference type="Rhea" id="RHEA:19609"/>
        <dbReference type="Rhea" id="RHEA-COMP:10232"/>
        <dbReference type="Rhea" id="RHEA-COMP:10233"/>
        <dbReference type="ChEBI" id="CHEBI:15378"/>
        <dbReference type="ChEBI" id="CHEBI:57856"/>
        <dbReference type="ChEBI" id="CHEBI:59789"/>
        <dbReference type="ChEBI" id="CHEBI:74411"/>
        <dbReference type="ChEBI" id="CHEBI:74493"/>
        <dbReference type="EC" id="2.1.1.182"/>
    </reaction>
</comment>
<comment type="function">
    <text evidence="7">Specifically dimethylates two adjacent adenosines (A1518 and A1519) in the loop of a conserved hairpin near the 3'-end of 16S rRNA in the 30S particle. May play a critical role in biogenesis of 30S subunits.</text>
</comment>
<keyword evidence="6 7" id="KW-0694">RNA-binding</keyword>
<feature type="binding site" evidence="7 8">
    <location>
        <position position="19"/>
    </location>
    <ligand>
        <name>S-adenosyl-L-methionine</name>
        <dbReference type="ChEBI" id="CHEBI:59789"/>
    </ligand>
</feature>
<feature type="binding site" evidence="7 8">
    <location>
        <position position="91"/>
    </location>
    <ligand>
        <name>S-adenosyl-L-methionine</name>
        <dbReference type="ChEBI" id="CHEBI:59789"/>
    </ligand>
</feature>
<keyword evidence="2 7" id="KW-0698">rRNA processing</keyword>
<protein>
    <recommendedName>
        <fullName evidence="7">Ribosomal RNA small subunit methyltransferase A</fullName>
        <ecNumber evidence="7">2.1.1.182</ecNumber>
    </recommendedName>
    <alternativeName>
        <fullName evidence="7">16S rRNA (adenine(1518)-N(6)/adenine(1519)-N(6))-dimethyltransferase</fullName>
    </alternativeName>
    <alternativeName>
        <fullName evidence="7">16S rRNA dimethyladenosine transferase</fullName>
    </alternativeName>
    <alternativeName>
        <fullName evidence="7">16S rRNA dimethylase</fullName>
    </alternativeName>
    <alternativeName>
        <fullName evidence="7">S-adenosylmethionine-6-N', N'-adenosyl(rRNA) dimethyltransferase</fullName>
    </alternativeName>
</protein>
<dbReference type="EC" id="2.1.1.182" evidence="7"/>
<dbReference type="NCBIfam" id="TIGR00755">
    <property type="entry name" value="ksgA"/>
    <property type="match status" value="1"/>
</dbReference>
<dbReference type="Gene3D" id="3.40.50.150">
    <property type="entry name" value="Vaccinia Virus protein VP39"/>
    <property type="match status" value="1"/>
</dbReference>
<keyword evidence="3 7" id="KW-0489">Methyltransferase</keyword>
<evidence type="ECO:0000313" key="11">
    <source>
        <dbReference type="Proteomes" id="UP001596422"/>
    </source>
</evidence>
<evidence type="ECO:0000256" key="5">
    <source>
        <dbReference type="ARBA" id="ARBA00022691"/>
    </source>
</evidence>
<dbReference type="PROSITE" id="PS01131">
    <property type="entry name" value="RRNA_A_DIMETH"/>
    <property type="match status" value="1"/>
</dbReference>
<dbReference type="PROSITE" id="PS51689">
    <property type="entry name" value="SAM_RNA_A_N6_MT"/>
    <property type="match status" value="1"/>
</dbReference>
<feature type="binding site" evidence="7 8">
    <location>
        <position position="44"/>
    </location>
    <ligand>
        <name>S-adenosyl-L-methionine</name>
        <dbReference type="ChEBI" id="CHEBI:59789"/>
    </ligand>
</feature>
<dbReference type="SUPFAM" id="SSF53335">
    <property type="entry name" value="S-adenosyl-L-methionine-dependent methyltransferases"/>
    <property type="match status" value="1"/>
</dbReference>
<evidence type="ECO:0000256" key="4">
    <source>
        <dbReference type="ARBA" id="ARBA00022679"/>
    </source>
</evidence>
<dbReference type="Gene3D" id="1.10.8.100">
    <property type="entry name" value="Ribosomal RNA adenine dimethylase-like, domain 2"/>
    <property type="match status" value="1"/>
</dbReference>
<dbReference type="Pfam" id="PF00398">
    <property type="entry name" value="RrnaAD"/>
    <property type="match status" value="1"/>
</dbReference>
<dbReference type="InterPro" id="IPR020598">
    <property type="entry name" value="rRNA_Ade_methylase_Trfase_N"/>
</dbReference>
<comment type="subcellular location">
    <subcellularLocation>
        <location evidence="7">Cytoplasm</location>
    </subcellularLocation>
</comment>
<feature type="binding site" evidence="7 8">
    <location>
        <position position="65"/>
    </location>
    <ligand>
        <name>S-adenosyl-L-methionine</name>
        <dbReference type="ChEBI" id="CHEBI:59789"/>
    </ligand>
</feature>
<comment type="caution">
    <text evidence="10">The sequence shown here is derived from an EMBL/GenBank/DDBJ whole genome shotgun (WGS) entry which is preliminary data.</text>
</comment>
<dbReference type="SMART" id="SM00650">
    <property type="entry name" value="rADc"/>
    <property type="match status" value="1"/>
</dbReference>
<evidence type="ECO:0000313" key="10">
    <source>
        <dbReference type="EMBL" id="MFC6669679.1"/>
    </source>
</evidence>
<keyword evidence="1 7" id="KW-0963">Cytoplasm</keyword>
<sequence>MSKKPVGHRARKRFGQNFLHDAGIIRRIIRSIAPREDDHLVEIGPGLGALTEELLAEAGALDAIELDRDLVPVLRTKFFNYGERFRIFETDALKFDFNELKQDGRPLRVVGNLPYNISTPLIFHLLSHAGLIRDMHFMLQKEVVDRLAAEPGTSDYGRLGIMTQYHCRVDPLFIVPPGAFDPAPKVDSAIVRLTPYDSPPYPAKDPVQLELVVRTAFGQRRKTLRNNLRTLLDADELEALGIDPGLRPERLTLAEFVKISDFLSDKQESRHNGAE</sequence>
<organism evidence="10 11">
    <name type="scientific">Marinobacterium aestuariivivens</name>
    <dbReference type="NCBI Taxonomy" id="1698799"/>
    <lineage>
        <taxon>Bacteria</taxon>
        <taxon>Pseudomonadati</taxon>
        <taxon>Pseudomonadota</taxon>
        <taxon>Gammaproteobacteria</taxon>
        <taxon>Oceanospirillales</taxon>
        <taxon>Oceanospirillaceae</taxon>
        <taxon>Marinobacterium</taxon>
    </lineage>
</organism>
<name>A0ABW1ZWY7_9GAMM</name>
<evidence type="ECO:0000256" key="1">
    <source>
        <dbReference type="ARBA" id="ARBA00022490"/>
    </source>
</evidence>
<evidence type="ECO:0000256" key="3">
    <source>
        <dbReference type="ARBA" id="ARBA00022603"/>
    </source>
</evidence>
<feature type="binding site" evidence="7 8">
    <location>
        <position position="17"/>
    </location>
    <ligand>
        <name>S-adenosyl-L-methionine</name>
        <dbReference type="ChEBI" id="CHEBI:59789"/>
    </ligand>
</feature>
<evidence type="ECO:0000259" key="9">
    <source>
        <dbReference type="SMART" id="SM00650"/>
    </source>
</evidence>
<dbReference type="RefSeq" id="WP_379908224.1">
    <property type="nucleotide sequence ID" value="NZ_JBHSWE010000001.1"/>
</dbReference>
<evidence type="ECO:0000256" key="2">
    <source>
        <dbReference type="ARBA" id="ARBA00022552"/>
    </source>
</evidence>
<evidence type="ECO:0000256" key="7">
    <source>
        <dbReference type="HAMAP-Rule" id="MF_00607"/>
    </source>
</evidence>
<gene>
    <name evidence="7 10" type="primary">rsmA</name>
    <name evidence="7" type="synonym">ksgA</name>
    <name evidence="10" type="ORF">ACFQDL_05940</name>
</gene>
<keyword evidence="5 7" id="KW-0949">S-adenosyl-L-methionine</keyword>
<evidence type="ECO:0000256" key="6">
    <source>
        <dbReference type="ARBA" id="ARBA00022884"/>
    </source>
</evidence>
<feature type="domain" description="Ribosomal RNA adenine methylase transferase N-terminal" evidence="9">
    <location>
        <begin position="24"/>
        <end position="197"/>
    </location>
</feature>
<dbReference type="GO" id="GO:0052908">
    <property type="term" value="F:16S rRNA (adenine(1518)-N(6)/adenine(1519)-N(6))-dimethyltransferase activity"/>
    <property type="evidence" value="ECO:0007669"/>
    <property type="project" value="UniProtKB-EC"/>
</dbReference>
<keyword evidence="4 7" id="KW-0808">Transferase</keyword>
<accession>A0ABW1ZWY7</accession>
<comment type="similarity">
    <text evidence="7">Belongs to the class I-like SAM-binding methyltransferase superfamily. rRNA adenine N(6)-methyltransferase family. RsmA subfamily.</text>
</comment>
<dbReference type="Proteomes" id="UP001596422">
    <property type="component" value="Unassembled WGS sequence"/>
</dbReference>
<dbReference type="InterPro" id="IPR020596">
    <property type="entry name" value="rRNA_Ade_Mease_Trfase_CS"/>
</dbReference>
<dbReference type="HAMAP" id="MF_00607">
    <property type="entry name" value="16SrRNA_methyltr_A"/>
    <property type="match status" value="1"/>
</dbReference>
<evidence type="ECO:0000256" key="8">
    <source>
        <dbReference type="PROSITE-ProRule" id="PRU01026"/>
    </source>
</evidence>
<feature type="binding site" evidence="7 8">
    <location>
        <position position="112"/>
    </location>
    <ligand>
        <name>S-adenosyl-L-methionine</name>
        <dbReference type="ChEBI" id="CHEBI:59789"/>
    </ligand>
</feature>
<dbReference type="InterPro" id="IPR011530">
    <property type="entry name" value="rRNA_adenine_dimethylase"/>
</dbReference>
<dbReference type="InterPro" id="IPR023165">
    <property type="entry name" value="rRNA_Ade_diMease-like_C"/>
</dbReference>
<keyword evidence="11" id="KW-1185">Reference proteome</keyword>
<dbReference type="PANTHER" id="PTHR11727">
    <property type="entry name" value="DIMETHYLADENOSINE TRANSFERASE"/>
    <property type="match status" value="1"/>
</dbReference>
<reference evidence="11" key="1">
    <citation type="journal article" date="2019" name="Int. J. Syst. Evol. Microbiol.">
        <title>The Global Catalogue of Microorganisms (GCM) 10K type strain sequencing project: providing services to taxonomists for standard genome sequencing and annotation.</title>
        <authorList>
            <consortium name="The Broad Institute Genomics Platform"/>
            <consortium name="The Broad Institute Genome Sequencing Center for Infectious Disease"/>
            <person name="Wu L."/>
            <person name="Ma J."/>
        </authorList>
    </citation>
    <scope>NUCLEOTIDE SEQUENCE [LARGE SCALE GENOMIC DNA]</scope>
    <source>
        <strain evidence="11">NBRC 111756</strain>
    </source>
</reference>
<dbReference type="InterPro" id="IPR001737">
    <property type="entry name" value="KsgA/Erm"/>
</dbReference>
<dbReference type="InterPro" id="IPR029063">
    <property type="entry name" value="SAM-dependent_MTases_sf"/>
</dbReference>
<dbReference type="PANTHER" id="PTHR11727:SF7">
    <property type="entry name" value="DIMETHYLADENOSINE TRANSFERASE-RELATED"/>
    <property type="match status" value="1"/>
</dbReference>
<dbReference type="EMBL" id="JBHSWE010000001">
    <property type="protein sequence ID" value="MFC6669679.1"/>
    <property type="molecule type" value="Genomic_DNA"/>
</dbReference>
<proteinExistence type="inferred from homology"/>